<reference evidence="5 6" key="1">
    <citation type="submission" date="2019-03" db="EMBL/GenBank/DDBJ databases">
        <title>Genomic Encyclopedia of Type Strains, Phase IV (KMG-IV): sequencing the most valuable type-strain genomes for metagenomic binning, comparative biology and taxonomic classification.</title>
        <authorList>
            <person name="Goeker M."/>
        </authorList>
    </citation>
    <scope>NUCLEOTIDE SEQUENCE [LARGE SCALE GENOMIC DNA]</scope>
    <source>
        <strain evidence="5 6">DSM 25964</strain>
    </source>
</reference>
<dbReference type="InterPro" id="IPR015422">
    <property type="entry name" value="PyrdxlP-dep_Trfase_small"/>
</dbReference>
<accession>A0A4R8M854</accession>
<dbReference type="AlphaFoldDB" id="A0A4R8M854"/>
<feature type="domain" description="Aminotransferase class I/classII large" evidence="4">
    <location>
        <begin position="33"/>
        <end position="363"/>
    </location>
</feature>
<dbReference type="InterPro" id="IPR004839">
    <property type="entry name" value="Aminotransferase_I/II_large"/>
</dbReference>
<evidence type="ECO:0000313" key="6">
    <source>
        <dbReference type="Proteomes" id="UP000295066"/>
    </source>
</evidence>
<dbReference type="CDD" id="cd00609">
    <property type="entry name" value="AAT_like"/>
    <property type="match status" value="1"/>
</dbReference>
<evidence type="ECO:0000313" key="5">
    <source>
        <dbReference type="EMBL" id="TDY61719.1"/>
    </source>
</evidence>
<evidence type="ECO:0000256" key="3">
    <source>
        <dbReference type="SAM" id="MobiDB-lite"/>
    </source>
</evidence>
<feature type="region of interest" description="Disordered" evidence="3">
    <location>
        <begin position="1"/>
        <end position="20"/>
    </location>
</feature>
<dbReference type="Pfam" id="PF00155">
    <property type="entry name" value="Aminotran_1_2"/>
    <property type="match status" value="1"/>
</dbReference>
<feature type="compositionally biased region" description="Basic residues" evidence="3">
    <location>
        <begin position="1"/>
        <end position="11"/>
    </location>
</feature>
<evidence type="ECO:0000256" key="2">
    <source>
        <dbReference type="ARBA" id="ARBA00022898"/>
    </source>
</evidence>
<dbReference type="PANTHER" id="PTHR42885:SF1">
    <property type="entry name" value="THREONINE-PHOSPHATE DECARBOXYLASE"/>
    <property type="match status" value="1"/>
</dbReference>
<sequence>MWKGKLQHRHLSTGQQGYASARPPVYPEGIEIIDCALGTNPLGTPPSVRRLLEGLKDVSVSGYPQPEPENLKKTIASKYVSWQVLPEQILVGGGSMGVLVTLSRLLLGPGASFTGISPQFTDAVLQALFTGAFYKPLRLRGPDFSIDSAMLERLTVQGHPLIYLDRPNNPTGQAISLGSAERLAREAMERGTWVIIDEAYGDFLPDEESAASIDLPNVITCRSFSKGQGGAGLRVGFAVSRSPELAAAFRTLQPPFAVGTVDSLLAEAILQDGSFLEETRTYVRTAKEKMTAVLGGKKDLSVAETDPRVPICLLTRESGDLAAGLAAAGISCEAGSGFFDLDERSARLRVPSPGQLDEFLRRIASL</sequence>
<protein>
    <submittedName>
        <fullName evidence="5">Histidinol-phosphate aminotransferase</fullName>
    </submittedName>
</protein>
<dbReference type="GO" id="GO:0008483">
    <property type="term" value="F:transaminase activity"/>
    <property type="evidence" value="ECO:0007669"/>
    <property type="project" value="UniProtKB-KW"/>
</dbReference>
<keyword evidence="6" id="KW-1185">Reference proteome</keyword>
<name>A0A4R8M854_9BACT</name>
<dbReference type="GO" id="GO:0030170">
    <property type="term" value="F:pyridoxal phosphate binding"/>
    <property type="evidence" value="ECO:0007669"/>
    <property type="project" value="InterPro"/>
</dbReference>
<proteinExistence type="predicted"/>
<dbReference type="Gene3D" id="3.90.1150.10">
    <property type="entry name" value="Aspartate Aminotransferase, domain 1"/>
    <property type="match status" value="1"/>
</dbReference>
<keyword evidence="2" id="KW-0663">Pyridoxal phosphate</keyword>
<dbReference type="RefSeq" id="WP_166670029.1">
    <property type="nucleotide sequence ID" value="NZ_SORI01000005.1"/>
</dbReference>
<evidence type="ECO:0000259" key="4">
    <source>
        <dbReference type="Pfam" id="PF00155"/>
    </source>
</evidence>
<comment type="caution">
    <text evidence="5">The sequence shown here is derived from an EMBL/GenBank/DDBJ whole genome shotgun (WGS) entry which is preliminary data.</text>
</comment>
<keyword evidence="5" id="KW-0032">Aminotransferase</keyword>
<dbReference type="PANTHER" id="PTHR42885">
    <property type="entry name" value="HISTIDINOL-PHOSPHATE AMINOTRANSFERASE-RELATED"/>
    <property type="match status" value="1"/>
</dbReference>
<dbReference type="Gene3D" id="3.40.640.10">
    <property type="entry name" value="Type I PLP-dependent aspartate aminotransferase-like (Major domain)"/>
    <property type="match status" value="1"/>
</dbReference>
<dbReference type="Proteomes" id="UP000295066">
    <property type="component" value="Unassembled WGS sequence"/>
</dbReference>
<dbReference type="InterPro" id="IPR015421">
    <property type="entry name" value="PyrdxlP-dep_Trfase_major"/>
</dbReference>
<dbReference type="InterPro" id="IPR015424">
    <property type="entry name" value="PyrdxlP-dep_Trfase"/>
</dbReference>
<evidence type="ECO:0000256" key="1">
    <source>
        <dbReference type="ARBA" id="ARBA00001933"/>
    </source>
</evidence>
<organism evidence="5 6">
    <name type="scientific">Aminivibrio pyruvatiphilus</name>
    <dbReference type="NCBI Taxonomy" id="1005740"/>
    <lineage>
        <taxon>Bacteria</taxon>
        <taxon>Thermotogati</taxon>
        <taxon>Synergistota</taxon>
        <taxon>Synergistia</taxon>
        <taxon>Synergistales</taxon>
        <taxon>Aminobacteriaceae</taxon>
        <taxon>Aminivibrio</taxon>
    </lineage>
</organism>
<dbReference type="SUPFAM" id="SSF53383">
    <property type="entry name" value="PLP-dependent transferases"/>
    <property type="match status" value="1"/>
</dbReference>
<keyword evidence="5" id="KW-0808">Transferase</keyword>
<comment type="cofactor">
    <cofactor evidence="1">
        <name>pyridoxal 5'-phosphate</name>
        <dbReference type="ChEBI" id="CHEBI:597326"/>
    </cofactor>
</comment>
<gene>
    <name evidence="5" type="ORF">C8D99_105132</name>
</gene>
<dbReference type="EMBL" id="SORI01000005">
    <property type="protein sequence ID" value="TDY61719.1"/>
    <property type="molecule type" value="Genomic_DNA"/>
</dbReference>